<name>A0A835TKE0_9ROSI</name>
<comment type="caution">
    <text evidence="1">The sequence shown here is derived from an EMBL/GenBank/DDBJ whole genome shotgun (WGS) entry which is preliminary data.</text>
</comment>
<dbReference type="EMBL" id="JADGMS010000002">
    <property type="protein sequence ID" value="KAF9688038.1"/>
    <property type="molecule type" value="Genomic_DNA"/>
</dbReference>
<evidence type="ECO:0000313" key="1">
    <source>
        <dbReference type="EMBL" id="KAF9688038.1"/>
    </source>
</evidence>
<keyword evidence="2" id="KW-1185">Reference proteome</keyword>
<protein>
    <submittedName>
        <fullName evidence="1">Uncharacterized protein</fullName>
    </submittedName>
</protein>
<accession>A0A835TKE0</accession>
<proteinExistence type="predicted"/>
<reference evidence="1 2" key="1">
    <citation type="submission" date="2020-10" db="EMBL/GenBank/DDBJ databases">
        <title>Plant Genome Project.</title>
        <authorList>
            <person name="Zhang R.-G."/>
        </authorList>
    </citation>
    <scope>NUCLEOTIDE SEQUENCE [LARGE SCALE GENOMIC DNA]</scope>
    <source>
        <strain evidence="1">FAFU-HL-1</strain>
        <tissue evidence="1">Leaf</tissue>
    </source>
</reference>
<dbReference type="AlphaFoldDB" id="A0A835TKE0"/>
<evidence type="ECO:0000313" key="2">
    <source>
        <dbReference type="Proteomes" id="UP000657918"/>
    </source>
</evidence>
<dbReference type="Proteomes" id="UP000657918">
    <property type="component" value="Unassembled WGS sequence"/>
</dbReference>
<organism evidence="1 2">
    <name type="scientific">Salix dunnii</name>
    <dbReference type="NCBI Taxonomy" id="1413687"/>
    <lineage>
        <taxon>Eukaryota</taxon>
        <taxon>Viridiplantae</taxon>
        <taxon>Streptophyta</taxon>
        <taxon>Embryophyta</taxon>
        <taxon>Tracheophyta</taxon>
        <taxon>Spermatophyta</taxon>
        <taxon>Magnoliopsida</taxon>
        <taxon>eudicotyledons</taxon>
        <taxon>Gunneridae</taxon>
        <taxon>Pentapetalae</taxon>
        <taxon>rosids</taxon>
        <taxon>fabids</taxon>
        <taxon>Malpighiales</taxon>
        <taxon>Salicaceae</taxon>
        <taxon>Saliceae</taxon>
        <taxon>Salix</taxon>
    </lineage>
</organism>
<sequence length="198" mass="22039">MLKQKYTESTKLFCNNAIEAPDSHECSIFIGLEIQKLTSSLICGLELYKSAPINEASDGAELTMVEAKNASSIYLLFQSCRKQKKGGEKEATSQGRGSAWVEPKQIFLLGTPSMLRLFPVFTCLILLPPPTIPIYLPSPFIVLPYHARYCHQNLAIDASAFSFQKKKADNKVLGHVSPWMIWDHAVHGAFIRHQGKAS</sequence>
<gene>
    <name evidence="1" type="ORF">SADUNF_Sadunf02G0155400</name>
</gene>